<evidence type="ECO:0000313" key="3">
    <source>
        <dbReference type="Proteomes" id="UP000612585"/>
    </source>
</evidence>
<dbReference type="AlphaFoldDB" id="A0A8J4DZR3"/>
<dbReference type="InterPro" id="IPR050177">
    <property type="entry name" value="Lipid_A_modif_metabolic_enz"/>
</dbReference>
<gene>
    <name evidence="2" type="ORF">Vau01_033740</name>
</gene>
<dbReference type="Pfam" id="PF01370">
    <property type="entry name" value="Epimerase"/>
    <property type="match status" value="1"/>
</dbReference>
<dbReference type="Proteomes" id="UP000612585">
    <property type="component" value="Unassembled WGS sequence"/>
</dbReference>
<organism evidence="2 3">
    <name type="scientific">Virgisporangium aurantiacum</name>
    <dbReference type="NCBI Taxonomy" id="175570"/>
    <lineage>
        <taxon>Bacteria</taxon>
        <taxon>Bacillati</taxon>
        <taxon>Actinomycetota</taxon>
        <taxon>Actinomycetes</taxon>
        <taxon>Micromonosporales</taxon>
        <taxon>Micromonosporaceae</taxon>
        <taxon>Virgisporangium</taxon>
    </lineage>
</organism>
<accession>A0A8J4DZR3</accession>
<dbReference type="RefSeq" id="WP_203993261.1">
    <property type="nucleotide sequence ID" value="NZ_BOPG01000022.1"/>
</dbReference>
<protein>
    <submittedName>
        <fullName evidence="2">NAD-dependent epimerase</fullName>
    </submittedName>
</protein>
<reference evidence="2" key="1">
    <citation type="submission" date="2021-01" db="EMBL/GenBank/DDBJ databases">
        <title>Whole genome shotgun sequence of Virgisporangium aurantiacum NBRC 16421.</title>
        <authorList>
            <person name="Komaki H."/>
            <person name="Tamura T."/>
        </authorList>
    </citation>
    <scope>NUCLEOTIDE SEQUENCE</scope>
    <source>
        <strain evidence="2">NBRC 16421</strain>
    </source>
</reference>
<dbReference type="InterPro" id="IPR001509">
    <property type="entry name" value="Epimerase_deHydtase"/>
</dbReference>
<comment type="caution">
    <text evidence="2">The sequence shown here is derived from an EMBL/GenBank/DDBJ whole genome shotgun (WGS) entry which is preliminary data.</text>
</comment>
<feature type="domain" description="NAD-dependent epimerase/dehydratase" evidence="1">
    <location>
        <begin position="3"/>
        <end position="210"/>
    </location>
</feature>
<dbReference type="InterPro" id="IPR036291">
    <property type="entry name" value="NAD(P)-bd_dom_sf"/>
</dbReference>
<dbReference type="PANTHER" id="PTHR43245">
    <property type="entry name" value="BIFUNCTIONAL POLYMYXIN RESISTANCE PROTEIN ARNA"/>
    <property type="match status" value="1"/>
</dbReference>
<dbReference type="Gene3D" id="3.40.50.720">
    <property type="entry name" value="NAD(P)-binding Rossmann-like Domain"/>
    <property type="match status" value="1"/>
</dbReference>
<dbReference type="EMBL" id="BOPG01000022">
    <property type="protein sequence ID" value="GIJ55858.1"/>
    <property type="molecule type" value="Genomic_DNA"/>
</dbReference>
<keyword evidence="3" id="KW-1185">Reference proteome</keyword>
<dbReference type="PANTHER" id="PTHR43245:SF51">
    <property type="entry name" value="SHORT CHAIN DEHYDROGENASE_REDUCTASE FAMILY 42E, MEMBER 2"/>
    <property type="match status" value="1"/>
</dbReference>
<evidence type="ECO:0000259" key="1">
    <source>
        <dbReference type="Pfam" id="PF01370"/>
    </source>
</evidence>
<dbReference type="SUPFAM" id="SSF51735">
    <property type="entry name" value="NAD(P)-binding Rossmann-fold domains"/>
    <property type="match status" value="1"/>
</dbReference>
<proteinExistence type="predicted"/>
<sequence length="300" mass="31524">MRIVVTGASGFCGAAVARAAAAAGHEVVSVGRRPGPVGVHLHWDAESGDHPHLAGADAVIHLAAAVGDPGREPAVERRFHRVNVDATARLLDAAAGRPVVHVSSASVYAPGVHSGPVSEDGPIGDQHTAYGRTKAIGDRLAVGYGAVVLRPRAVYGPGDPHLLPRLRRAVRAGRALLPGPDTRMSLTAVENLADACVAALDWKGGPYNIADAHPYPRDAAIRAVLRARPLHLPVPLVHAAAALAAQVRKTPTLTRYAVDQLANGLVLDLTRATEEGYRPARTLTDFLWESVPTPLQKRRG</sequence>
<name>A0A8J4DZR3_9ACTN</name>
<evidence type="ECO:0000313" key="2">
    <source>
        <dbReference type="EMBL" id="GIJ55858.1"/>
    </source>
</evidence>